<reference evidence="1" key="1">
    <citation type="journal article" date="2020" name="Stud. Mycol.">
        <title>101 Dothideomycetes genomes: a test case for predicting lifestyles and emergence of pathogens.</title>
        <authorList>
            <person name="Haridas S."/>
            <person name="Albert R."/>
            <person name="Binder M."/>
            <person name="Bloem J."/>
            <person name="Labutti K."/>
            <person name="Salamov A."/>
            <person name="Andreopoulos B."/>
            <person name="Baker S."/>
            <person name="Barry K."/>
            <person name="Bills G."/>
            <person name="Bluhm B."/>
            <person name="Cannon C."/>
            <person name="Castanera R."/>
            <person name="Culley D."/>
            <person name="Daum C."/>
            <person name="Ezra D."/>
            <person name="Gonzalez J."/>
            <person name="Henrissat B."/>
            <person name="Kuo A."/>
            <person name="Liang C."/>
            <person name="Lipzen A."/>
            <person name="Lutzoni F."/>
            <person name="Magnuson J."/>
            <person name="Mondo S."/>
            <person name="Nolan M."/>
            <person name="Ohm R."/>
            <person name="Pangilinan J."/>
            <person name="Park H.-J."/>
            <person name="Ramirez L."/>
            <person name="Alfaro M."/>
            <person name="Sun H."/>
            <person name="Tritt A."/>
            <person name="Yoshinaga Y."/>
            <person name="Zwiers L.-H."/>
            <person name="Turgeon B."/>
            <person name="Goodwin S."/>
            <person name="Spatafora J."/>
            <person name="Crous P."/>
            <person name="Grigoriev I."/>
        </authorList>
    </citation>
    <scope>NUCLEOTIDE SEQUENCE</scope>
    <source>
        <strain evidence="1">CBS 107.79</strain>
    </source>
</reference>
<organism evidence="1 2">
    <name type="scientific">Bimuria novae-zelandiae CBS 107.79</name>
    <dbReference type="NCBI Taxonomy" id="1447943"/>
    <lineage>
        <taxon>Eukaryota</taxon>
        <taxon>Fungi</taxon>
        <taxon>Dikarya</taxon>
        <taxon>Ascomycota</taxon>
        <taxon>Pezizomycotina</taxon>
        <taxon>Dothideomycetes</taxon>
        <taxon>Pleosporomycetidae</taxon>
        <taxon>Pleosporales</taxon>
        <taxon>Massarineae</taxon>
        <taxon>Didymosphaeriaceae</taxon>
        <taxon>Bimuria</taxon>
    </lineage>
</organism>
<gene>
    <name evidence="1" type="ORF">BU23DRAFT_53934</name>
</gene>
<name>A0A6A5UIA3_9PLEO</name>
<protein>
    <submittedName>
        <fullName evidence="1">Uncharacterized protein</fullName>
    </submittedName>
</protein>
<evidence type="ECO:0000313" key="2">
    <source>
        <dbReference type="Proteomes" id="UP000800036"/>
    </source>
</evidence>
<keyword evidence="2" id="KW-1185">Reference proteome</keyword>
<dbReference type="AlphaFoldDB" id="A0A6A5UIA3"/>
<evidence type="ECO:0000313" key="1">
    <source>
        <dbReference type="EMBL" id="KAF1964641.1"/>
    </source>
</evidence>
<dbReference type="EMBL" id="ML976780">
    <property type="protein sequence ID" value="KAF1964641.1"/>
    <property type="molecule type" value="Genomic_DNA"/>
</dbReference>
<accession>A0A6A5UIA3</accession>
<proteinExistence type="predicted"/>
<dbReference type="Proteomes" id="UP000800036">
    <property type="component" value="Unassembled WGS sequence"/>
</dbReference>
<sequence length="199" mass="22149">MCSTQHIRHLQDRALHSTIEVIGVASSHLAASHSSILLYEYGPAPCKNTTQQLREQHRKELPALLTEQIAKSIHNNYPHILTAPPKMPYALFPKPKGPKNLHPNRPTEALKPMFTTSDWAVAQVLYSLMGFLVVTVDFSTGGPVITSNSGVSELHYPAACPDRSVFMGPQASQRTKDTVNYHANWYADYEFDLKLAVNV</sequence>